<dbReference type="SUPFAM" id="SSF53474">
    <property type="entry name" value="alpha/beta-Hydrolases"/>
    <property type="match status" value="1"/>
</dbReference>
<evidence type="ECO:0000256" key="2">
    <source>
        <dbReference type="ARBA" id="ARBA00022801"/>
    </source>
</evidence>
<dbReference type="InterPro" id="IPR002410">
    <property type="entry name" value="Peptidase_S33"/>
</dbReference>
<evidence type="ECO:0000313" key="5">
    <source>
        <dbReference type="Proteomes" id="UP001217838"/>
    </source>
</evidence>
<sequence>MIGSILAGAAGVTAATVSAGLVWRRQAQREVARGLAIASPQAIVEEQFVRIGGIEQWIGIRGEDRRNPALLVLHGGPGAPFSMFTPAMRAWEREFTIVQWDQRGAGKTLGRNGKAGCGPLSFARLVADAIEVAEWTRAHLQPAPLVLLAGSMGNLIGAPLARRRPDLFAAYVATDFGVDGRNEVLSYEVTLQRLRAAGEARGVRELEAIGADPSRWDLRAWQCKQRWILRTDPRMREVGRSLLMRSILTAPGYSLRDIRDLQAGMTYSAEQLFAEFMRHDARREGTRFELPFFLFQGDDDVFTATAPAQEFFADVQAPHKEFALIRDAGHFAAFTRSEQFLQELCIRVLPRVTGAHGSRRTVVESLAAVESGVCIRLDDGRVLEGAIVEVEGDRVVFEHRPSPFHAQARGTEAMAPPPESIAIRSIAGYVDPQGRWRALPIAD</sequence>
<dbReference type="InterPro" id="IPR029058">
    <property type="entry name" value="AB_hydrolase_fold"/>
</dbReference>
<dbReference type="GO" id="GO:0016787">
    <property type="term" value="F:hydrolase activity"/>
    <property type="evidence" value="ECO:0007669"/>
    <property type="project" value="UniProtKB-KW"/>
</dbReference>
<accession>A0ABT5BJP2</accession>
<evidence type="ECO:0000259" key="3">
    <source>
        <dbReference type="Pfam" id="PF00561"/>
    </source>
</evidence>
<evidence type="ECO:0000313" key="4">
    <source>
        <dbReference type="EMBL" id="MDC0674372.1"/>
    </source>
</evidence>
<protein>
    <submittedName>
        <fullName evidence="4">Alpha/beta fold hydrolase</fullName>
    </submittedName>
</protein>
<keyword evidence="5" id="KW-1185">Reference proteome</keyword>
<name>A0ABT5BJP2_9BACT</name>
<dbReference type="RefSeq" id="WP_272008550.1">
    <property type="nucleotide sequence ID" value="NZ_JAQNDN010000024.1"/>
</dbReference>
<dbReference type="Pfam" id="PF00561">
    <property type="entry name" value="Abhydrolase_1"/>
    <property type="match status" value="1"/>
</dbReference>
<proteinExistence type="inferred from homology"/>
<feature type="domain" description="AB hydrolase-1" evidence="3">
    <location>
        <begin position="68"/>
        <end position="335"/>
    </location>
</feature>
<dbReference type="InterPro" id="IPR000073">
    <property type="entry name" value="AB_hydrolase_1"/>
</dbReference>
<dbReference type="Proteomes" id="UP001217838">
    <property type="component" value="Unassembled WGS sequence"/>
</dbReference>
<dbReference type="EMBL" id="JAQNDN010000024">
    <property type="protein sequence ID" value="MDC0674372.1"/>
    <property type="molecule type" value="Genomic_DNA"/>
</dbReference>
<evidence type="ECO:0000256" key="1">
    <source>
        <dbReference type="ARBA" id="ARBA00010088"/>
    </source>
</evidence>
<comment type="caution">
    <text evidence="4">The sequence shown here is derived from an EMBL/GenBank/DDBJ whole genome shotgun (WGS) entry which is preliminary data.</text>
</comment>
<keyword evidence="2 4" id="KW-0378">Hydrolase</keyword>
<dbReference type="PRINTS" id="PR00793">
    <property type="entry name" value="PROAMNOPTASE"/>
</dbReference>
<reference evidence="4 5" key="1">
    <citation type="submission" date="2022-11" db="EMBL/GenBank/DDBJ databases">
        <title>Minimal conservation of predation-associated metabolite biosynthetic gene clusters underscores biosynthetic potential of Myxococcota including descriptions for ten novel species: Archangium lansinium sp. nov., Myxococcus landrumus sp. nov., Nannocystis bai.</title>
        <authorList>
            <person name="Ahearne A."/>
            <person name="Stevens C."/>
            <person name="Dowd S."/>
        </authorList>
    </citation>
    <scope>NUCLEOTIDE SEQUENCE [LARGE SCALE GENOMIC DNA]</scope>
    <source>
        <strain evidence="4 5">NCELM</strain>
    </source>
</reference>
<dbReference type="Gene3D" id="3.40.50.1820">
    <property type="entry name" value="alpha/beta hydrolase"/>
    <property type="match status" value="1"/>
</dbReference>
<organism evidence="4 5">
    <name type="scientific">Nannocystis radixulma</name>
    <dbReference type="NCBI Taxonomy" id="2995305"/>
    <lineage>
        <taxon>Bacteria</taxon>
        <taxon>Pseudomonadati</taxon>
        <taxon>Myxococcota</taxon>
        <taxon>Polyangia</taxon>
        <taxon>Nannocystales</taxon>
        <taxon>Nannocystaceae</taxon>
        <taxon>Nannocystis</taxon>
    </lineage>
</organism>
<comment type="similarity">
    <text evidence="1">Belongs to the peptidase S33 family.</text>
</comment>
<gene>
    <name evidence="4" type="ORF">POL58_41875</name>
</gene>